<evidence type="ECO:0000313" key="2">
    <source>
        <dbReference type="EMBL" id="WOB08492.1"/>
    </source>
</evidence>
<proteinExistence type="predicted"/>
<feature type="transmembrane region" description="Helical" evidence="1">
    <location>
        <begin position="130"/>
        <end position="150"/>
    </location>
</feature>
<accession>A0ABZ0CU60</accession>
<organism evidence="2 3">
    <name type="scientific">Piscinibacter gummiphilus</name>
    <dbReference type="NCBI Taxonomy" id="946333"/>
    <lineage>
        <taxon>Bacteria</taxon>
        <taxon>Pseudomonadati</taxon>
        <taxon>Pseudomonadota</taxon>
        <taxon>Betaproteobacteria</taxon>
        <taxon>Burkholderiales</taxon>
        <taxon>Sphaerotilaceae</taxon>
        <taxon>Piscinibacter</taxon>
    </lineage>
</organism>
<keyword evidence="1" id="KW-0472">Membrane</keyword>
<keyword evidence="1" id="KW-0812">Transmembrane</keyword>
<evidence type="ECO:0000313" key="3">
    <source>
        <dbReference type="Proteomes" id="UP001303946"/>
    </source>
</evidence>
<feature type="transmembrane region" description="Helical" evidence="1">
    <location>
        <begin position="32"/>
        <end position="50"/>
    </location>
</feature>
<feature type="transmembrane region" description="Helical" evidence="1">
    <location>
        <begin position="62"/>
        <end position="88"/>
    </location>
</feature>
<evidence type="ECO:0000256" key="1">
    <source>
        <dbReference type="SAM" id="Phobius"/>
    </source>
</evidence>
<dbReference type="RefSeq" id="WP_316701261.1">
    <property type="nucleotide sequence ID" value="NZ_CP136336.1"/>
</dbReference>
<sequence length="202" mass="22122">MVLFIDSCLALLALAAALWVRPWRALPSGPPWPWWAFWALLPLFWGLDRYTASPFAQPLSGVVLLTLMAGWPLAMLALVPAAVVTMVAGDLPLAEALHRLVWLGAVPGSLALAIGAALRRWMPHHLFIYILGRGFLGTLLACATAAWIALSLLGQPVPPEFYIARWLGAFGEAFLTGMVVAILVAFHPEWLATYTDRLYLPR</sequence>
<feature type="transmembrane region" description="Helical" evidence="1">
    <location>
        <begin position="162"/>
        <end position="186"/>
    </location>
</feature>
<dbReference type="EMBL" id="CP136336">
    <property type="protein sequence ID" value="WOB08492.1"/>
    <property type="molecule type" value="Genomic_DNA"/>
</dbReference>
<gene>
    <name evidence="2" type="ORF">RXV79_00220</name>
</gene>
<protein>
    <recommendedName>
        <fullName evidence="4">Integral membrane protein</fullName>
    </recommendedName>
</protein>
<name>A0ABZ0CU60_9BURK</name>
<reference evidence="2 3" key="1">
    <citation type="submission" date="2023-10" db="EMBL/GenBank/DDBJ databases">
        <title>Bacteria for the degradation of biodegradable plastic PBAT(Polybutylene adipate terephthalate).</title>
        <authorList>
            <person name="Weon H.-Y."/>
            <person name="Yeon J."/>
        </authorList>
    </citation>
    <scope>NUCLEOTIDE SEQUENCE [LARGE SCALE GENOMIC DNA]</scope>
    <source>
        <strain evidence="2 3">SBD 7-3</strain>
    </source>
</reference>
<evidence type="ECO:0008006" key="4">
    <source>
        <dbReference type="Google" id="ProtNLM"/>
    </source>
</evidence>
<keyword evidence="1" id="KW-1133">Transmembrane helix</keyword>
<dbReference type="Proteomes" id="UP001303946">
    <property type="component" value="Chromosome"/>
</dbReference>
<keyword evidence="3" id="KW-1185">Reference proteome</keyword>
<feature type="transmembrane region" description="Helical" evidence="1">
    <location>
        <begin position="100"/>
        <end position="118"/>
    </location>
</feature>